<dbReference type="PANTHER" id="PTHR38480:SF1">
    <property type="entry name" value="SLR0254 PROTEIN"/>
    <property type="match status" value="1"/>
</dbReference>
<evidence type="ECO:0000256" key="4">
    <source>
        <dbReference type="ARBA" id="ARBA00023136"/>
    </source>
</evidence>
<keyword evidence="4 6" id="KW-0472">Membrane</keyword>
<comment type="subcellular location">
    <subcellularLocation>
        <location evidence="1">Membrane</location>
        <topology evidence="1">Multi-pass membrane protein</topology>
    </subcellularLocation>
</comment>
<comment type="caution">
    <text evidence="8">The sequence shown here is derived from an EMBL/GenBank/DDBJ whole genome shotgun (WGS) entry which is preliminary data.</text>
</comment>
<feature type="compositionally biased region" description="Pro residues" evidence="5">
    <location>
        <begin position="283"/>
        <end position="304"/>
    </location>
</feature>
<evidence type="ECO:0000256" key="1">
    <source>
        <dbReference type="ARBA" id="ARBA00004141"/>
    </source>
</evidence>
<evidence type="ECO:0000259" key="7">
    <source>
        <dbReference type="Pfam" id="PF06271"/>
    </source>
</evidence>
<feature type="compositionally biased region" description="Pro residues" evidence="5">
    <location>
        <begin position="326"/>
        <end position="382"/>
    </location>
</feature>
<dbReference type="PANTHER" id="PTHR38480">
    <property type="entry name" value="SLR0254 PROTEIN"/>
    <property type="match status" value="1"/>
</dbReference>
<dbReference type="EMBL" id="WBMT01000002">
    <property type="protein sequence ID" value="KAB2351509.1"/>
    <property type="molecule type" value="Genomic_DNA"/>
</dbReference>
<evidence type="ECO:0000313" key="8">
    <source>
        <dbReference type="EMBL" id="KAB2351509.1"/>
    </source>
</evidence>
<feature type="transmembrane region" description="Helical" evidence="6">
    <location>
        <begin position="111"/>
        <end position="131"/>
    </location>
</feature>
<reference evidence="8 9" key="1">
    <citation type="submission" date="2019-09" db="EMBL/GenBank/DDBJ databases">
        <title>Actinomadura physcomitrii sp. nov., a novel actinomycete isolated from moss [Physcomitrium sphaericum (Ludw) Fuernr].</title>
        <authorList>
            <person name="Zhuang X."/>
            <person name="Liu C."/>
        </authorList>
    </citation>
    <scope>NUCLEOTIDE SEQUENCE [LARGE SCALE GENOMIC DNA]</scope>
    <source>
        <strain evidence="8 9">HMC1</strain>
    </source>
</reference>
<dbReference type="OrthoDB" id="9787732at2"/>
<dbReference type="Pfam" id="PF06271">
    <property type="entry name" value="RDD"/>
    <property type="match status" value="1"/>
</dbReference>
<name>A0A6H9Z5Y1_9ACTN</name>
<keyword evidence="9" id="KW-1185">Reference proteome</keyword>
<proteinExistence type="predicted"/>
<dbReference type="AlphaFoldDB" id="A0A6H9Z5Y1"/>
<keyword evidence="2 6" id="KW-0812">Transmembrane</keyword>
<evidence type="ECO:0000313" key="9">
    <source>
        <dbReference type="Proteomes" id="UP000468735"/>
    </source>
</evidence>
<accession>A0A6H9Z5Y1</accession>
<organism evidence="8 9">
    <name type="scientific">Actinomadura rudentiformis</name>
    <dbReference type="NCBI Taxonomy" id="359158"/>
    <lineage>
        <taxon>Bacteria</taxon>
        <taxon>Bacillati</taxon>
        <taxon>Actinomycetota</taxon>
        <taxon>Actinomycetes</taxon>
        <taxon>Streptosporangiales</taxon>
        <taxon>Thermomonosporaceae</taxon>
        <taxon>Actinomadura</taxon>
    </lineage>
</organism>
<dbReference type="Proteomes" id="UP000468735">
    <property type="component" value="Unassembled WGS sequence"/>
</dbReference>
<sequence>MAELVTGEAVAVEIKVARLASRACALLLDLMIQLVILNFALIPARMTELVADDAWSAGLVILTTVLVQVGYPCIFETMTRGRTIGKLALGLRVVSDDGGPIRFRQALVRALAGYVEFWAFAGAPALITSLFSKRGKRLGDLFAGTVVIQERASGTSIYGPIAVMPPQLAGWAQTLELSQLSDELAMTARQYLARFWDLLPEVRDALGQRITDQVTAVVSPPPPPGVRPEILLSAILAERRRRDEWRLAQRKARRMRIAGQQLTAWPGPATPAPAPAMAMAGPAPAPAPRQGPPAPPPFSGPVPGRPTFVPPVNYGSGPYQDVLNRPLPPGQGPGPYQPPQRGPQPQPPPYAYPYGSQPPPHQPPYPRQGPPQGPPPGPPQGPPQGTHPWPQGPPPGPPQGAPPGPPQAPPPPEDSPPPPL</sequence>
<keyword evidence="3 6" id="KW-1133">Transmembrane helix</keyword>
<feature type="region of interest" description="Disordered" evidence="5">
    <location>
        <begin position="258"/>
        <end position="420"/>
    </location>
</feature>
<evidence type="ECO:0000256" key="6">
    <source>
        <dbReference type="SAM" id="Phobius"/>
    </source>
</evidence>
<feature type="transmembrane region" description="Helical" evidence="6">
    <location>
        <begin position="54"/>
        <end position="74"/>
    </location>
</feature>
<feature type="compositionally biased region" description="Pro residues" evidence="5">
    <location>
        <begin position="390"/>
        <end position="420"/>
    </location>
</feature>
<dbReference type="GO" id="GO:0016020">
    <property type="term" value="C:membrane"/>
    <property type="evidence" value="ECO:0007669"/>
    <property type="project" value="UniProtKB-SubCell"/>
</dbReference>
<dbReference type="RefSeq" id="WP_151558320.1">
    <property type="nucleotide sequence ID" value="NZ_WBMT01000002.1"/>
</dbReference>
<evidence type="ECO:0000256" key="3">
    <source>
        <dbReference type="ARBA" id="ARBA00022989"/>
    </source>
</evidence>
<gene>
    <name evidence="8" type="ORF">F8566_04555</name>
</gene>
<evidence type="ECO:0000256" key="2">
    <source>
        <dbReference type="ARBA" id="ARBA00022692"/>
    </source>
</evidence>
<feature type="transmembrane region" description="Helical" evidence="6">
    <location>
        <begin position="23"/>
        <end position="42"/>
    </location>
</feature>
<evidence type="ECO:0000256" key="5">
    <source>
        <dbReference type="SAM" id="MobiDB-lite"/>
    </source>
</evidence>
<dbReference type="InterPro" id="IPR010432">
    <property type="entry name" value="RDD"/>
</dbReference>
<feature type="domain" description="RDD" evidence="7">
    <location>
        <begin position="17"/>
        <end position="144"/>
    </location>
</feature>
<protein>
    <submittedName>
        <fullName evidence="8">RDD family protein</fullName>
    </submittedName>
</protein>